<keyword evidence="4" id="KW-1185">Reference proteome</keyword>
<evidence type="ECO:0000313" key="3">
    <source>
        <dbReference type="EMBL" id="KAF5894976.1"/>
    </source>
</evidence>
<dbReference type="OrthoDB" id="1366754at2759"/>
<dbReference type="Pfam" id="PF01823">
    <property type="entry name" value="MACPF"/>
    <property type="match status" value="1"/>
</dbReference>
<comment type="caution">
    <text evidence="3">The sequence shown here is derived from an EMBL/GenBank/DDBJ whole genome shotgun (WGS) entry which is preliminary data.</text>
</comment>
<dbReference type="PANTHER" id="PTHR46096">
    <property type="entry name" value="PERFORIN-1"/>
    <property type="match status" value="1"/>
</dbReference>
<dbReference type="GO" id="GO:0022829">
    <property type="term" value="F:wide pore channel activity"/>
    <property type="evidence" value="ECO:0007669"/>
    <property type="project" value="TreeGrafter"/>
</dbReference>
<reference evidence="3" key="1">
    <citation type="submission" date="2020-07" db="EMBL/GenBank/DDBJ databases">
        <title>Clarias magur genome sequencing, assembly and annotation.</title>
        <authorList>
            <person name="Kushwaha B."/>
            <person name="Kumar R."/>
            <person name="Das P."/>
            <person name="Joshi C.G."/>
            <person name="Kumar D."/>
            <person name="Nagpure N.S."/>
            <person name="Pandey M."/>
            <person name="Agarwal S."/>
            <person name="Srivastava S."/>
            <person name="Singh M."/>
            <person name="Sahoo L."/>
            <person name="Jayasankar P."/>
            <person name="Meher P.K."/>
            <person name="Koringa P.G."/>
            <person name="Iquebal M.A."/>
            <person name="Das S.P."/>
            <person name="Bit A."/>
            <person name="Patnaik S."/>
            <person name="Patel N."/>
            <person name="Shah T.M."/>
            <person name="Hinsu A."/>
            <person name="Jena J.K."/>
        </authorList>
    </citation>
    <scope>NUCLEOTIDE SEQUENCE</scope>
    <source>
        <strain evidence="3">CIFAMagur01</strain>
        <tissue evidence="3">Testis</tissue>
    </source>
</reference>
<protein>
    <submittedName>
        <fullName evidence="3">Perforin-1-like</fullName>
    </submittedName>
</protein>
<gene>
    <name evidence="3" type="ORF">DAT39_015304</name>
</gene>
<dbReference type="AlphaFoldDB" id="A0A8J4WXV0"/>
<keyword evidence="1" id="KW-0732">Signal</keyword>
<sequence length="82" mass="8946">MAWKHCCCVQVTLGGEVSSVTSIKECQVTMQGLSIDEVKMCLDVEASVSMGISAKLKTEAHHCKHAKDKVLNEKSFASNFND</sequence>
<evidence type="ECO:0000259" key="2">
    <source>
        <dbReference type="Pfam" id="PF01823"/>
    </source>
</evidence>
<dbReference type="GO" id="GO:0016020">
    <property type="term" value="C:membrane"/>
    <property type="evidence" value="ECO:0007669"/>
    <property type="project" value="TreeGrafter"/>
</dbReference>
<organism evidence="3 4">
    <name type="scientific">Clarias magur</name>
    <name type="common">Asian catfish</name>
    <name type="synonym">Macropteronotus magur</name>
    <dbReference type="NCBI Taxonomy" id="1594786"/>
    <lineage>
        <taxon>Eukaryota</taxon>
        <taxon>Metazoa</taxon>
        <taxon>Chordata</taxon>
        <taxon>Craniata</taxon>
        <taxon>Vertebrata</taxon>
        <taxon>Euteleostomi</taxon>
        <taxon>Actinopterygii</taxon>
        <taxon>Neopterygii</taxon>
        <taxon>Teleostei</taxon>
        <taxon>Ostariophysi</taxon>
        <taxon>Siluriformes</taxon>
        <taxon>Clariidae</taxon>
        <taxon>Clarias</taxon>
    </lineage>
</organism>
<dbReference type="GO" id="GO:0051607">
    <property type="term" value="P:defense response to virus"/>
    <property type="evidence" value="ECO:0007669"/>
    <property type="project" value="TreeGrafter"/>
</dbReference>
<dbReference type="EMBL" id="QNUK01000346">
    <property type="protein sequence ID" value="KAF5894976.1"/>
    <property type="molecule type" value="Genomic_DNA"/>
</dbReference>
<dbReference type="GO" id="GO:0001771">
    <property type="term" value="P:immunological synapse formation"/>
    <property type="evidence" value="ECO:0007669"/>
    <property type="project" value="TreeGrafter"/>
</dbReference>
<evidence type="ECO:0000256" key="1">
    <source>
        <dbReference type="ARBA" id="ARBA00022729"/>
    </source>
</evidence>
<feature type="domain" description="MACPF" evidence="2">
    <location>
        <begin position="9"/>
        <end position="82"/>
    </location>
</feature>
<name>A0A8J4WXV0_CLAMG</name>
<feature type="non-terminal residue" evidence="3">
    <location>
        <position position="82"/>
    </location>
</feature>
<dbReference type="InterPro" id="IPR052784">
    <property type="entry name" value="Perforin-1_pore-forming"/>
</dbReference>
<evidence type="ECO:0000313" key="4">
    <source>
        <dbReference type="Proteomes" id="UP000727407"/>
    </source>
</evidence>
<dbReference type="GO" id="GO:0001913">
    <property type="term" value="P:T cell mediated cytotoxicity"/>
    <property type="evidence" value="ECO:0007669"/>
    <property type="project" value="TreeGrafter"/>
</dbReference>
<accession>A0A8J4WXV0</accession>
<proteinExistence type="predicted"/>
<dbReference type="InterPro" id="IPR020864">
    <property type="entry name" value="MACPF"/>
</dbReference>
<dbReference type="PANTHER" id="PTHR46096:SF3">
    <property type="entry name" value="PERFORIN-1"/>
    <property type="match status" value="1"/>
</dbReference>
<dbReference type="Proteomes" id="UP000727407">
    <property type="component" value="Unassembled WGS sequence"/>
</dbReference>